<sequence length="244" mass="26501">MPLLEETPAFTGQPETHTFAGLLFDMDGTIVDSTDAIVKHWHKIGKELGIDPEVVLQTSHGRRSIDLFQLYDPSKANWEYVSHVEGLIPKQFGLDAVEIPGARDLLASLEKAQVPWAIVTSGTQPLVTGWLEVMKFAHPKNMVVAEDVSVGKPDPECYQLGKRRLGLSADARVLVIEDSPAGITAGKAAGCKVIGLATTHSIAQLRAVRPDYIVQDLRSIKFVGEATEMMGEVKIEISHGLAAQ</sequence>
<dbReference type="InterPro" id="IPR041492">
    <property type="entry name" value="HAD_2"/>
</dbReference>
<proteinExistence type="predicted"/>
<name>A0ABR4BDN7_9LECA</name>
<dbReference type="InterPro" id="IPR036412">
    <property type="entry name" value="HAD-like_sf"/>
</dbReference>
<dbReference type="InterPro" id="IPR006439">
    <property type="entry name" value="HAD-SF_hydro_IA"/>
</dbReference>
<protein>
    <submittedName>
        <fullName evidence="1">Uncharacterized protein</fullName>
    </submittedName>
</protein>
<dbReference type="InterPro" id="IPR023198">
    <property type="entry name" value="PGP-like_dom2"/>
</dbReference>
<dbReference type="InterPro" id="IPR023214">
    <property type="entry name" value="HAD_sf"/>
</dbReference>
<dbReference type="SUPFAM" id="SSF56784">
    <property type="entry name" value="HAD-like"/>
    <property type="match status" value="1"/>
</dbReference>
<dbReference type="NCBIfam" id="TIGR01509">
    <property type="entry name" value="HAD-SF-IA-v3"/>
    <property type="match status" value="1"/>
</dbReference>
<evidence type="ECO:0000313" key="1">
    <source>
        <dbReference type="EMBL" id="KAL2055963.1"/>
    </source>
</evidence>
<dbReference type="Gene3D" id="3.40.50.1000">
    <property type="entry name" value="HAD superfamily/HAD-like"/>
    <property type="match status" value="1"/>
</dbReference>
<gene>
    <name evidence="1" type="ORF">ABVK25_003605</name>
</gene>
<dbReference type="SFLD" id="SFLDG01129">
    <property type="entry name" value="C1.5:_HAD__Beta-PGM__Phosphata"/>
    <property type="match status" value="1"/>
</dbReference>
<dbReference type="Gene3D" id="1.10.150.240">
    <property type="entry name" value="Putative phosphatase, domain 2"/>
    <property type="match status" value="1"/>
</dbReference>
<dbReference type="PRINTS" id="PR00413">
    <property type="entry name" value="HADHALOGNASE"/>
</dbReference>
<comment type="caution">
    <text evidence="1">The sequence shown here is derived from an EMBL/GenBank/DDBJ whole genome shotgun (WGS) entry which is preliminary data.</text>
</comment>
<dbReference type="SFLD" id="SFLDG01135">
    <property type="entry name" value="C1.5.6:_HAD__Beta-PGM__Phospha"/>
    <property type="match status" value="1"/>
</dbReference>
<dbReference type="Pfam" id="PF13419">
    <property type="entry name" value="HAD_2"/>
    <property type="match status" value="1"/>
</dbReference>
<accession>A0ABR4BDN7</accession>
<keyword evidence="2" id="KW-1185">Reference proteome</keyword>
<dbReference type="EMBL" id="JBHFEH010000009">
    <property type="protein sequence ID" value="KAL2055963.1"/>
    <property type="molecule type" value="Genomic_DNA"/>
</dbReference>
<dbReference type="CDD" id="cd07527">
    <property type="entry name" value="HAD_ScGPP-like"/>
    <property type="match status" value="1"/>
</dbReference>
<dbReference type="Proteomes" id="UP001590951">
    <property type="component" value="Unassembled WGS sequence"/>
</dbReference>
<dbReference type="InterPro" id="IPR051806">
    <property type="entry name" value="HAD-like_SPP"/>
</dbReference>
<dbReference type="PANTHER" id="PTHR43481:SF4">
    <property type="entry name" value="GLYCEROL-1-PHOSPHATE PHOSPHOHYDROLASE 1-RELATED"/>
    <property type="match status" value="1"/>
</dbReference>
<organism evidence="1 2">
    <name type="scientific">Lepraria finkii</name>
    <dbReference type="NCBI Taxonomy" id="1340010"/>
    <lineage>
        <taxon>Eukaryota</taxon>
        <taxon>Fungi</taxon>
        <taxon>Dikarya</taxon>
        <taxon>Ascomycota</taxon>
        <taxon>Pezizomycotina</taxon>
        <taxon>Lecanoromycetes</taxon>
        <taxon>OSLEUM clade</taxon>
        <taxon>Lecanoromycetidae</taxon>
        <taxon>Lecanorales</taxon>
        <taxon>Lecanorineae</taxon>
        <taxon>Stereocaulaceae</taxon>
        <taxon>Lepraria</taxon>
    </lineage>
</organism>
<evidence type="ECO:0000313" key="2">
    <source>
        <dbReference type="Proteomes" id="UP001590951"/>
    </source>
</evidence>
<dbReference type="PANTHER" id="PTHR43481">
    <property type="entry name" value="FRUCTOSE-1-PHOSPHATE PHOSPHATASE"/>
    <property type="match status" value="1"/>
</dbReference>
<dbReference type="SFLD" id="SFLDS00003">
    <property type="entry name" value="Haloacid_Dehalogenase"/>
    <property type="match status" value="1"/>
</dbReference>
<reference evidence="1 2" key="1">
    <citation type="submission" date="2024-09" db="EMBL/GenBank/DDBJ databases">
        <title>Rethinking Asexuality: The Enigmatic Case of Functional Sexual Genes in Lepraria (Stereocaulaceae).</title>
        <authorList>
            <person name="Doellman M."/>
            <person name="Sun Y."/>
            <person name="Barcenas-Pena A."/>
            <person name="Lumbsch H.T."/>
            <person name="Grewe F."/>
        </authorList>
    </citation>
    <scope>NUCLEOTIDE SEQUENCE [LARGE SCALE GENOMIC DNA]</scope>
    <source>
        <strain evidence="1 2">Grewe 0041</strain>
    </source>
</reference>